<comment type="subcellular location">
    <subcellularLocation>
        <location evidence="1">Cell membrane</location>
    </subcellularLocation>
</comment>
<dbReference type="Pfam" id="PF05423">
    <property type="entry name" value="Mycobact_memb"/>
    <property type="match status" value="1"/>
</dbReference>
<keyword evidence="8" id="KW-1185">Reference proteome</keyword>
<dbReference type="Gene3D" id="2.60.40.2880">
    <property type="entry name" value="MmpS1-5, C-terminal soluble domain"/>
    <property type="match status" value="1"/>
</dbReference>
<proteinExistence type="inferred from homology"/>
<evidence type="ECO:0000256" key="5">
    <source>
        <dbReference type="ARBA" id="ARBA00022989"/>
    </source>
</evidence>
<organism evidence="7 8">
    <name type="scientific">Amycolatopsis alkalitolerans</name>
    <dbReference type="NCBI Taxonomy" id="2547244"/>
    <lineage>
        <taxon>Bacteria</taxon>
        <taxon>Bacillati</taxon>
        <taxon>Actinomycetota</taxon>
        <taxon>Actinomycetes</taxon>
        <taxon>Pseudonocardiales</taxon>
        <taxon>Pseudonocardiaceae</taxon>
        <taxon>Amycolatopsis</taxon>
    </lineage>
</organism>
<evidence type="ECO:0000313" key="7">
    <source>
        <dbReference type="EMBL" id="TNC21937.1"/>
    </source>
</evidence>
<comment type="caution">
    <text evidence="7">The sequence shown here is derived from an EMBL/GenBank/DDBJ whole genome shotgun (WGS) entry which is preliminary data.</text>
</comment>
<keyword evidence="5" id="KW-1133">Transmembrane helix</keyword>
<evidence type="ECO:0000256" key="1">
    <source>
        <dbReference type="ARBA" id="ARBA00004236"/>
    </source>
</evidence>
<sequence>MGGFPAAGHARRRPRSGTFVLLAGLSAVLAIGLVTAVVTAQRSGAPAPANLSGASPAAPPAPAAVVHLVTYELTGTGSALAITYVGRQGAGIEQVAEAALPWSVSVRNTSTAGSDQYFTLTARDAGTGGLGCRILVDGTTVSESATGPQGVVRCSKALR</sequence>
<dbReference type="GO" id="GO:0005886">
    <property type="term" value="C:plasma membrane"/>
    <property type="evidence" value="ECO:0007669"/>
    <property type="project" value="UniProtKB-SubCell"/>
</dbReference>
<evidence type="ECO:0000256" key="6">
    <source>
        <dbReference type="ARBA" id="ARBA00023136"/>
    </source>
</evidence>
<protein>
    <recommendedName>
        <fullName evidence="9">MmpS family membrane protein</fullName>
    </recommendedName>
</protein>
<keyword evidence="3" id="KW-1003">Cell membrane</keyword>
<name>A0A5C4LTH3_9PSEU</name>
<evidence type="ECO:0000256" key="4">
    <source>
        <dbReference type="ARBA" id="ARBA00022692"/>
    </source>
</evidence>
<evidence type="ECO:0000256" key="3">
    <source>
        <dbReference type="ARBA" id="ARBA00022475"/>
    </source>
</evidence>
<dbReference type="Proteomes" id="UP000305546">
    <property type="component" value="Unassembled WGS sequence"/>
</dbReference>
<gene>
    <name evidence="7" type="ORF">FG385_26975</name>
</gene>
<dbReference type="InterPro" id="IPR038468">
    <property type="entry name" value="MmpS_C"/>
</dbReference>
<keyword evidence="6" id="KW-0472">Membrane</keyword>
<reference evidence="7 8" key="1">
    <citation type="submission" date="2019-06" db="EMBL/GenBank/DDBJ databases">
        <title>Amycolatopsis alkalitolerans sp. nov., isolated from Gastrodia elata Blume.</title>
        <authorList>
            <person name="Narsing Rao M.P."/>
            <person name="Li W.J."/>
        </authorList>
    </citation>
    <scope>NUCLEOTIDE SEQUENCE [LARGE SCALE GENOMIC DNA]</scope>
    <source>
        <strain evidence="7 8">SYSUP0005</strain>
    </source>
</reference>
<dbReference type="EMBL" id="VDFW01000030">
    <property type="protein sequence ID" value="TNC21937.1"/>
    <property type="molecule type" value="Genomic_DNA"/>
</dbReference>
<dbReference type="AlphaFoldDB" id="A0A5C4LTH3"/>
<comment type="similarity">
    <text evidence="2">Belongs to the MmpS family.</text>
</comment>
<dbReference type="OrthoDB" id="3694999at2"/>
<keyword evidence="4" id="KW-0812">Transmembrane</keyword>
<accession>A0A5C4LTH3</accession>
<evidence type="ECO:0008006" key="9">
    <source>
        <dbReference type="Google" id="ProtNLM"/>
    </source>
</evidence>
<dbReference type="InterPro" id="IPR008693">
    <property type="entry name" value="MmpS"/>
</dbReference>
<evidence type="ECO:0000256" key="2">
    <source>
        <dbReference type="ARBA" id="ARBA00007531"/>
    </source>
</evidence>
<evidence type="ECO:0000313" key="8">
    <source>
        <dbReference type="Proteomes" id="UP000305546"/>
    </source>
</evidence>